<protein>
    <submittedName>
        <fullName evidence="1">Uncharacterized protein</fullName>
    </submittedName>
</protein>
<comment type="caution">
    <text evidence="1">The sequence shown here is derived from an EMBL/GenBank/DDBJ whole genome shotgun (WGS) entry which is preliminary data.</text>
</comment>
<organism evidence="1 2">
    <name type="scientific">[Candida] jaroonii</name>
    <dbReference type="NCBI Taxonomy" id="467808"/>
    <lineage>
        <taxon>Eukaryota</taxon>
        <taxon>Fungi</taxon>
        <taxon>Dikarya</taxon>
        <taxon>Ascomycota</taxon>
        <taxon>Saccharomycotina</taxon>
        <taxon>Pichiomycetes</taxon>
        <taxon>Debaryomycetaceae</taxon>
        <taxon>Yamadazyma</taxon>
    </lineage>
</organism>
<accession>A0ACA9Y535</accession>
<keyword evidence="2" id="KW-1185">Reference proteome</keyword>
<sequence>MLQLEILHHLCDISDIGIVYKLFMIEKSLNNIQECSCILHSFVTSLKSKDFNIVNMLEIKSMDDHEGINAMMLMLIELITFNESYNTNYEYPVKEITLVCIDFDISQESIKQLEILTRNTSYNIRIKFYCIDKNIQNFVYTFLDQTIEDKPEVASIKV</sequence>
<dbReference type="Proteomes" id="UP001152531">
    <property type="component" value="Unassembled WGS sequence"/>
</dbReference>
<proteinExistence type="predicted"/>
<dbReference type="EMBL" id="CALSDN010000003">
    <property type="protein sequence ID" value="CAH6720120.1"/>
    <property type="molecule type" value="Genomic_DNA"/>
</dbReference>
<reference evidence="1" key="1">
    <citation type="submission" date="2022-06" db="EMBL/GenBank/DDBJ databases">
        <authorList>
            <person name="Legras J.-L."/>
            <person name="Devillers H."/>
            <person name="Grondin C."/>
        </authorList>
    </citation>
    <scope>NUCLEOTIDE SEQUENCE</scope>
    <source>
        <strain evidence="1">CLIB 1444</strain>
    </source>
</reference>
<evidence type="ECO:0000313" key="1">
    <source>
        <dbReference type="EMBL" id="CAH6720120.1"/>
    </source>
</evidence>
<name>A0ACA9Y535_9ASCO</name>
<gene>
    <name evidence="1" type="ORF">CLIB1444_03S04874</name>
</gene>
<evidence type="ECO:0000313" key="2">
    <source>
        <dbReference type="Proteomes" id="UP001152531"/>
    </source>
</evidence>